<dbReference type="EMBL" id="PQNK01000002">
    <property type="protein sequence ID" value="RRO87707.1"/>
    <property type="molecule type" value="Genomic_DNA"/>
</dbReference>
<accession>A0A426Q171</accession>
<dbReference type="InterPro" id="IPR041413">
    <property type="entry name" value="MLTR_LBD"/>
</dbReference>
<dbReference type="Pfam" id="PF17765">
    <property type="entry name" value="MLTR_LBD"/>
    <property type="match status" value="1"/>
</dbReference>
<dbReference type="SMART" id="SM00530">
    <property type="entry name" value="HTH_XRE"/>
    <property type="match status" value="1"/>
</dbReference>
<proteinExistence type="predicted"/>
<dbReference type="AlphaFoldDB" id="A0A426Q171"/>
<reference evidence="3 4" key="1">
    <citation type="submission" date="2018-01" db="EMBL/GenBank/DDBJ databases">
        <title>Twenty Corynebacterium bovis Genomes.</title>
        <authorList>
            <person name="Gulvik C.A."/>
        </authorList>
    </citation>
    <scope>NUCLEOTIDE SEQUENCE [LARGE SCALE GENOMIC DNA]</scope>
    <source>
        <strain evidence="3 4">F6900</strain>
    </source>
</reference>
<dbReference type="PANTHER" id="PTHR35010:SF2">
    <property type="entry name" value="BLL4672 PROTEIN"/>
    <property type="match status" value="1"/>
</dbReference>
<dbReference type="Pfam" id="PF13560">
    <property type="entry name" value="HTH_31"/>
    <property type="match status" value="1"/>
</dbReference>
<evidence type="ECO:0000259" key="2">
    <source>
        <dbReference type="PROSITE" id="PS50943"/>
    </source>
</evidence>
<feature type="domain" description="HTH cro/C1-type" evidence="2">
    <location>
        <begin position="40"/>
        <end position="88"/>
    </location>
</feature>
<evidence type="ECO:0000313" key="4">
    <source>
        <dbReference type="Proteomes" id="UP000276526"/>
    </source>
</evidence>
<dbReference type="Gene3D" id="3.30.450.180">
    <property type="match status" value="1"/>
</dbReference>
<name>A0A426Q171_9CORY</name>
<gene>
    <name evidence="3" type="ORF">CXF48_02035</name>
</gene>
<feature type="region of interest" description="Disordered" evidence="1">
    <location>
        <begin position="258"/>
        <end position="294"/>
    </location>
</feature>
<dbReference type="InterPro" id="IPR001387">
    <property type="entry name" value="Cro/C1-type_HTH"/>
</dbReference>
<protein>
    <recommendedName>
        <fullName evidence="2">HTH cro/C1-type domain-containing protein</fullName>
    </recommendedName>
</protein>
<dbReference type="PANTHER" id="PTHR35010">
    <property type="entry name" value="BLL4672 PROTEIN-RELATED"/>
    <property type="match status" value="1"/>
</dbReference>
<evidence type="ECO:0000313" key="3">
    <source>
        <dbReference type="EMBL" id="RRO87707.1"/>
    </source>
</evidence>
<comment type="caution">
    <text evidence="3">The sequence shown here is derived from an EMBL/GenBank/DDBJ whole genome shotgun (WGS) entry which is preliminary data.</text>
</comment>
<dbReference type="RefSeq" id="WP_125173350.1">
    <property type="nucleotide sequence ID" value="NZ_JAPJOD010000043.1"/>
</dbReference>
<evidence type="ECO:0000256" key="1">
    <source>
        <dbReference type="SAM" id="MobiDB-lite"/>
    </source>
</evidence>
<dbReference type="Proteomes" id="UP000276526">
    <property type="component" value="Unassembled WGS sequence"/>
</dbReference>
<sequence>MGTGRRGRPDVQRAGRYLMDRRCRRTPAMMGLPSAPGDYRRLSREEAAYLCGMTRWAYTRLEQGRNVRFPPEDAERIADGLRFDAEERRVLLAYVGVVAPEPEPGPRLTDRLAFQPTHLGETVRLLAAPAAVVDQRLTLQAANEAFETLLDGEPETGSDAPNLGRLLLGAGRWNVQGGDGEQILRAVAADLRFARTVTPRDGRLDEIIDQLSVLGDFREALADPTSRRGLDGLRLAIIRNGTPRRWICTMRVLRPGLRPADTSRAQGSGGRPDRSAAPVRSGRSGKGLPDGGDRAADLSILVLHG</sequence>
<organism evidence="3 4">
    <name type="scientific">Corynebacterium bovis</name>
    <dbReference type="NCBI Taxonomy" id="36808"/>
    <lineage>
        <taxon>Bacteria</taxon>
        <taxon>Bacillati</taxon>
        <taxon>Actinomycetota</taxon>
        <taxon>Actinomycetes</taxon>
        <taxon>Mycobacteriales</taxon>
        <taxon>Corynebacteriaceae</taxon>
        <taxon>Corynebacterium</taxon>
    </lineage>
</organism>
<dbReference type="PROSITE" id="PS50943">
    <property type="entry name" value="HTH_CROC1"/>
    <property type="match status" value="1"/>
</dbReference>